<dbReference type="AlphaFoldDB" id="A0A8X6U2W7"/>
<sequence>PQIASRQEEIRVFQESGKRILRLPGVPTKGLENSLKILQELHNDLDMVYEYRLKTLLQSRDLQ</sequence>
<feature type="non-terminal residue" evidence="1">
    <location>
        <position position="63"/>
    </location>
</feature>
<proteinExistence type="predicted"/>
<dbReference type="Proteomes" id="UP000887013">
    <property type="component" value="Unassembled WGS sequence"/>
</dbReference>
<keyword evidence="2" id="KW-1185">Reference proteome</keyword>
<accession>A0A8X6U2W7</accession>
<evidence type="ECO:0000313" key="1">
    <source>
        <dbReference type="EMBL" id="GFT73131.1"/>
    </source>
</evidence>
<organism evidence="1 2">
    <name type="scientific">Nephila pilipes</name>
    <name type="common">Giant wood spider</name>
    <name type="synonym">Nephila maculata</name>
    <dbReference type="NCBI Taxonomy" id="299642"/>
    <lineage>
        <taxon>Eukaryota</taxon>
        <taxon>Metazoa</taxon>
        <taxon>Ecdysozoa</taxon>
        <taxon>Arthropoda</taxon>
        <taxon>Chelicerata</taxon>
        <taxon>Arachnida</taxon>
        <taxon>Araneae</taxon>
        <taxon>Araneomorphae</taxon>
        <taxon>Entelegynae</taxon>
        <taxon>Araneoidea</taxon>
        <taxon>Nephilidae</taxon>
        <taxon>Nephila</taxon>
    </lineage>
</organism>
<comment type="caution">
    <text evidence="1">The sequence shown here is derived from an EMBL/GenBank/DDBJ whole genome shotgun (WGS) entry which is preliminary data.</text>
</comment>
<protein>
    <submittedName>
        <fullName evidence="1">Uncharacterized protein</fullName>
    </submittedName>
</protein>
<name>A0A8X6U2W7_NEPPI</name>
<gene>
    <name evidence="1" type="ORF">NPIL_158091</name>
</gene>
<dbReference type="EMBL" id="BMAW01117011">
    <property type="protein sequence ID" value="GFT73131.1"/>
    <property type="molecule type" value="Genomic_DNA"/>
</dbReference>
<feature type="non-terminal residue" evidence="1">
    <location>
        <position position="1"/>
    </location>
</feature>
<reference evidence="1" key="1">
    <citation type="submission" date="2020-08" db="EMBL/GenBank/DDBJ databases">
        <title>Multicomponent nature underlies the extraordinary mechanical properties of spider dragline silk.</title>
        <authorList>
            <person name="Kono N."/>
            <person name="Nakamura H."/>
            <person name="Mori M."/>
            <person name="Yoshida Y."/>
            <person name="Ohtoshi R."/>
            <person name="Malay A.D."/>
            <person name="Moran D.A.P."/>
            <person name="Tomita M."/>
            <person name="Numata K."/>
            <person name="Arakawa K."/>
        </authorList>
    </citation>
    <scope>NUCLEOTIDE SEQUENCE</scope>
</reference>
<evidence type="ECO:0000313" key="2">
    <source>
        <dbReference type="Proteomes" id="UP000887013"/>
    </source>
</evidence>